<evidence type="ECO:0000256" key="1">
    <source>
        <dbReference type="SAM" id="MobiDB-lite"/>
    </source>
</evidence>
<dbReference type="Proteomes" id="UP000020467">
    <property type="component" value="Unassembled WGS sequence"/>
</dbReference>
<dbReference type="EMBL" id="JARH01000309">
    <property type="protein sequence ID" value="EXF82586.1"/>
    <property type="molecule type" value="Genomic_DNA"/>
</dbReference>
<dbReference type="HOGENOM" id="CLU_1704086_0_0_1"/>
<dbReference type="KEGG" id="cfj:CFIO01_13160"/>
<evidence type="ECO:0000313" key="3">
    <source>
        <dbReference type="Proteomes" id="UP000020467"/>
    </source>
</evidence>
<dbReference type="AlphaFoldDB" id="A0A010RQ69"/>
<comment type="caution">
    <text evidence="2">The sequence shown here is derived from an EMBL/GenBank/DDBJ whole genome shotgun (WGS) entry which is preliminary data.</text>
</comment>
<evidence type="ECO:0000313" key="2">
    <source>
        <dbReference type="EMBL" id="EXF82586.1"/>
    </source>
</evidence>
<protein>
    <submittedName>
        <fullName evidence="2">Uncharacterized protein</fullName>
    </submittedName>
</protein>
<feature type="compositionally biased region" description="Basic and acidic residues" evidence="1">
    <location>
        <begin position="143"/>
        <end position="154"/>
    </location>
</feature>
<gene>
    <name evidence="2" type="ORF">CFIO01_13160</name>
</gene>
<sequence>MVSASVRLQGHWMTSSGTPVVAVDYPIVALSQRLRQLTAELRALVSSESSKDDSLYLGVLNKRVSRPTLPRIGWYPSLQSLWPRFVLDLYQTREIRRVVVRPVFTPCFTPQPPTFPVARTTDYPPCLGSSPIFPSFAQTHSSEPPHRQGSDAEI</sequence>
<organism evidence="2 3">
    <name type="scientific">Colletotrichum fioriniae PJ7</name>
    <dbReference type="NCBI Taxonomy" id="1445577"/>
    <lineage>
        <taxon>Eukaryota</taxon>
        <taxon>Fungi</taxon>
        <taxon>Dikarya</taxon>
        <taxon>Ascomycota</taxon>
        <taxon>Pezizomycotina</taxon>
        <taxon>Sordariomycetes</taxon>
        <taxon>Hypocreomycetidae</taxon>
        <taxon>Glomerellales</taxon>
        <taxon>Glomerellaceae</taxon>
        <taxon>Colletotrichum</taxon>
        <taxon>Colletotrichum acutatum species complex</taxon>
    </lineage>
</organism>
<name>A0A010RQ69_9PEZI</name>
<reference evidence="2 3" key="1">
    <citation type="submission" date="2014-02" db="EMBL/GenBank/DDBJ databases">
        <title>The genome sequence of Colletotrichum fioriniae PJ7.</title>
        <authorList>
            <person name="Baroncelli R."/>
            <person name="Thon M.R."/>
        </authorList>
    </citation>
    <scope>NUCLEOTIDE SEQUENCE [LARGE SCALE GENOMIC DNA]</scope>
    <source>
        <strain evidence="2 3">PJ7</strain>
    </source>
</reference>
<accession>A0A010RQ69</accession>
<proteinExistence type="predicted"/>
<feature type="region of interest" description="Disordered" evidence="1">
    <location>
        <begin position="135"/>
        <end position="154"/>
    </location>
</feature>
<keyword evidence="3" id="KW-1185">Reference proteome</keyword>